<dbReference type="AlphaFoldDB" id="A0A2T7UWK3"/>
<protein>
    <submittedName>
        <fullName evidence="1">Uncharacterized protein</fullName>
    </submittedName>
</protein>
<dbReference type="EMBL" id="QDDR01000001">
    <property type="protein sequence ID" value="PVE48938.1"/>
    <property type="molecule type" value="Genomic_DNA"/>
</dbReference>
<gene>
    <name evidence="1" type="ORF">DDE23_00585</name>
</gene>
<dbReference type="OrthoDB" id="7874522at2"/>
<keyword evidence="2" id="KW-1185">Reference proteome</keyword>
<comment type="caution">
    <text evidence="1">The sequence shown here is derived from an EMBL/GenBank/DDBJ whole genome shotgun (WGS) entry which is preliminary data.</text>
</comment>
<proteinExistence type="predicted"/>
<dbReference type="Proteomes" id="UP000244810">
    <property type="component" value="Unassembled WGS sequence"/>
</dbReference>
<accession>A0A2T7UWK3</accession>
<evidence type="ECO:0000313" key="2">
    <source>
        <dbReference type="Proteomes" id="UP000244810"/>
    </source>
</evidence>
<name>A0A2T7UWK3_9RHOB</name>
<organism evidence="1 2">
    <name type="scientific">Pararhodobacter aggregans</name>
    <dbReference type="NCBI Taxonomy" id="404875"/>
    <lineage>
        <taxon>Bacteria</taxon>
        <taxon>Pseudomonadati</taxon>
        <taxon>Pseudomonadota</taxon>
        <taxon>Alphaproteobacteria</taxon>
        <taxon>Rhodobacterales</taxon>
        <taxon>Paracoccaceae</taxon>
        <taxon>Pararhodobacter</taxon>
    </lineage>
</organism>
<sequence>MARPPKLKPEELIAWIKTRIGSKPIEHEGHTWMAMDQPADAAELGISERTLRTMINVPPIVKARTTYMDGTPVVLLRVGTPEPDNARMIARKMANIFRKRTGLDTGQHAFGCLVGLVEIWPKGRQVDIFRTVMDDWPGFMAGVQCADMDAELAGKVLDPALKERFYGKPVIALIRKYPAVAVELHNMA</sequence>
<dbReference type="RefSeq" id="WP_107749444.1">
    <property type="nucleotide sequence ID" value="NZ_QBKF01000001.1"/>
</dbReference>
<evidence type="ECO:0000313" key="1">
    <source>
        <dbReference type="EMBL" id="PVE48938.1"/>
    </source>
</evidence>
<reference evidence="1 2" key="1">
    <citation type="journal article" date="2011" name="Syst. Appl. Microbiol.">
        <title>Defluviimonas denitrificans gen. nov., sp. nov., and Pararhodobacter aggregans gen. nov., sp. nov., non-phototrophic Rhodobacteraceae from the biofilter of a marine aquaculture.</title>
        <authorList>
            <person name="Foesel B.U."/>
            <person name="Drake H.L."/>
            <person name="Schramm A."/>
        </authorList>
    </citation>
    <scope>NUCLEOTIDE SEQUENCE [LARGE SCALE GENOMIC DNA]</scope>
    <source>
        <strain evidence="1 2">D1-19</strain>
    </source>
</reference>